<feature type="compositionally biased region" description="Pro residues" evidence="1">
    <location>
        <begin position="75"/>
        <end position="84"/>
    </location>
</feature>
<dbReference type="AlphaFoldDB" id="A0AAV7LG92"/>
<organism evidence="2 3">
    <name type="scientific">Pleurodeles waltl</name>
    <name type="common">Iberian ribbed newt</name>
    <dbReference type="NCBI Taxonomy" id="8319"/>
    <lineage>
        <taxon>Eukaryota</taxon>
        <taxon>Metazoa</taxon>
        <taxon>Chordata</taxon>
        <taxon>Craniata</taxon>
        <taxon>Vertebrata</taxon>
        <taxon>Euteleostomi</taxon>
        <taxon>Amphibia</taxon>
        <taxon>Batrachia</taxon>
        <taxon>Caudata</taxon>
        <taxon>Salamandroidea</taxon>
        <taxon>Salamandridae</taxon>
        <taxon>Pleurodelinae</taxon>
        <taxon>Pleurodeles</taxon>
    </lineage>
</organism>
<feature type="region of interest" description="Disordered" evidence="1">
    <location>
        <begin position="1"/>
        <end position="95"/>
    </location>
</feature>
<protein>
    <submittedName>
        <fullName evidence="2">Uncharacterized protein</fullName>
    </submittedName>
</protein>
<dbReference type="EMBL" id="JANPWB010000015">
    <property type="protein sequence ID" value="KAJ1090009.1"/>
    <property type="molecule type" value="Genomic_DNA"/>
</dbReference>
<gene>
    <name evidence="2" type="ORF">NDU88_003149</name>
</gene>
<reference evidence="2" key="1">
    <citation type="journal article" date="2022" name="bioRxiv">
        <title>Sequencing and chromosome-scale assembly of the giantPleurodeles waltlgenome.</title>
        <authorList>
            <person name="Brown T."/>
            <person name="Elewa A."/>
            <person name="Iarovenko S."/>
            <person name="Subramanian E."/>
            <person name="Araus A.J."/>
            <person name="Petzold A."/>
            <person name="Susuki M."/>
            <person name="Suzuki K.-i.T."/>
            <person name="Hayashi T."/>
            <person name="Toyoda A."/>
            <person name="Oliveira C."/>
            <person name="Osipova E."/>
            <person name="Leigh N.D."/>
            <person name="Simon A."/>
            <person name="Yun M.H."/>
        </authorList>
    </citation>
    <scope>NUCLEOTIDE SEQUENCE</scope>
    <source>
        <strain evidence="2">20211129_DDA</strain>
        <tissue evidence="2">Liver</tissue>
    </source>
</reference>
<feature type="region of interest" description="Disordered" evidence="1">
    <location>
        <begin position="163"/>
        <end position="209"/>
    </location>
</feature>
<sequence>MRARLRRGQLENPAQHAGTNCWGTEMRCRKPRPRVSRGPRRAREEQPEKDGEDARAPDLGGGTWQRCGGAIGPAGAPPEGAPRPKPVKRKAQTTSHRYLGASVISSYTTGHCAHVLRRQASTHPRAHWCHRRRSGYAERGIDFGLTALRTCHRLARRALPAGAGEGVDTAWGGKHSRLATSEPPPLKWNTTVRAPRAHPGTTTNSTKAV</sequence>
<proteinExistence type="predicted"/>
<dbReference type="Proteomes" id="UP001066276">
    <property type="component" value="Chromosome 11"/>
</dbReference>
<feature type="compositionally biased region" description="Polar residues" evidence="1">
    <location>
        <begin position="200"/>
        <end position="209"/>
    </location>
</feature>
<feature type="compositionally biased region" description="Basic residues" evidence="1">
    <location>
        <begin position="29"/>
        <end position="40"/>
    </location>
</feature>
<accession>A0AAV7LG92</accession>
<evidence type="ECO:0000313" key="3">
    <source>
        <dbReference type="Proteomes" id="UP001066276"/>
    </source>
</evidence>
<name>A0AAV7LG92_PLEWA</name>
<evidence type="ECO:0000313" key="2">
    <source>
        <dbReference type="EMBL" id="KAJ1090009.1"/>
    </source>
</evidence>
<evidence type="ECO:0000256" key="1">
    <source>
        <dbReference type="SAM" id="MobiDB-lite"/>
    </source>
</evidence>
<keyword evidence="3" id="KW-1185">Reference proteome</keyword>
<comment type="caution">
    <text evidence="2">The sequence shown here is derived from an EMBL/GenBank/DDBJ whole genome shotgun (WGS) entry which is preliminary data.</text>
</comment>
<feature type="compositionally biased region" description="Basic and acidic residues" evidence="1">
    <location>
        <begin position="41"/>
        <end position="56"/>
    </location>
</feature>